<evidence type="ECO:0000256" key="4">
    <source>
        <dbReference type="NCBIfam" id="TIGR02751"/>
    </source>
</evidence>
<reference evidence="5 6" key="1">
    <citation type="submission" date="2019-07" db="EMBL/GenBank/DDBJ databases">
        <authorList>
            <person name="Cremers G."/>
        </authorList>
    </citation>
    <scope>NUCLEOTIDE SEQUENCE [LARGE SCALE GENOMIC DNA]</scope>
</reference>
<keyword evidence="6" id="KW-1185">Reference proteome</keyword>
<dbReference type="GO" id="GO:0006099">
    <property type="term" value="P:tricarboxylic acid cycle"/>
    <property type="evidence" value="ECO:0007669"/>
    <property type="project" value="InterPro"/>
</dbReference>
<evidence type="ECO:0000256" key="2">
    <source>
        <dbReference type="ARBA" id="ARBA00023239"/>
    </source>
</evidence>
<dbReference type="InterPro" id="IPR007566">
    <property type="entry name" value="PEP_COase_arc-type"/>
</dbReference>
<organism evidence="5 6">
    <name type="scientific">Candidatus Methylomirabilis lanthanidiphila</name>
    <dbReference type="NCBI Taxonomy" id="2211376"/>
    <lineage>
        <taxon>Bacteria</taxon>
        <taxon>Candidatus Methylomirabilota</taxon>
        <taxon>Candidatus Methylomirabilia</taxon>
        <taxon>Candidatus Methylomirabilales</taxon>
        <taxon>Candidatus Methylomirabilaceae</taxon>
        <taxon>Candidatus Methylomirabilis</taxon>
    </lineage>
</organism>
<keyword evidence="2 5" id="KW-0456">Lyase</keyword>
<dbReference type="EC" id="4.1.1.31" evidence="4"/>
<dbReference type="PIRSF" id="PIRSF006677">
    <property type="entry name" value="UCP006677"/>
    <property type="match status" value="1"/>
</dbReference>
<keyword evidence="3" id="KW-0120">Carbon dioxide fixation</keyword>
<evidence type="ECO:0000256" key="3">
    <source>
        <dbReference type="ARBA" id="ARBA00023300"/>
    </source>
</evidence>
<evidence type="ECO:0000313" key="6">
    <source>
        <dbReference type="Proteomes" id="UP000334340"/>
    </source>
</evidence>
<sequence length="498" mass="56013">MIDLDARRRIPRCMSTQHPDNVTVPFFAQGPVMEGMDEIREAYYAFSHLGCDEQMWDFEGKEVDEFVVEKLLTTYEGFFRAFPLGREMFLTLRVPNPGVEKAQGKILLEVLQGIPRANDVARLFYGEDVAPIFEIIFPMTTSAEELNRVLRYYQVFVTGKGEAVLTPGDIPLKEWIGEFHPAAIQIIPLIEDKDSLLRADTIVRAYLQGKDLPYQRVFLARSDPALNYGSLAASLLVKVALSRLDRLEQELGIPIYTILGAGSAPFRGNFRPDTVERHLAEHPSVQTFTIQSAFKYDYPAPAIIRAIETLKSAPRKNARPVEPEGKVIELIERISACYQRQVRAIAPLMNHIAPAVPRRRMRKLHIGLFGYSRSLGGVSLPRAISFCAALYSLGLPPEILGLACLNQEDLAFLREVDPGFEADLQDALRYLNEEALALLPPTEAEEIRTTIRLLPLTVPQDHAHREVTATIIKRVKDGNVKDLGDLILRAAWIRKFLG</sequence>
<name>A0A564ZIT4_9BACT</name>
<dbReference type="Pfam" id="PF14010">
    <property type="entry name" value="PEPcase_2"/>
    <property type="match status" value="1"/>
</dbReference>
<keyword evidence="1" id="KW-0460">Magnesium</keyword>
<dbReference type="NCBIfam" id="TIGR02751">
    <property type="entry name" value="PEPCase_arch"/>
    <property type="match status" value="1"/>
</dbReference>
<dbReference type="HAMAP" id="MF_01904">
    <property type="entry name" value="PEPcase_type2"/>
    <property type="match status" value="1"/>
</dbReference>
<gene>
    <name evidence="5" type="ORF">MELA_01607</name>
</gene>
<keyword evidence="5" id="KW-0670">Pyruvate</keyword>
<dbReference type="SUPFAM" id="SSF51621">
    <property type="entry name" value="Phosphoenolpyruvate/pyruvate domain"/>
    <property type="match status" value="1"/>
</dbReference>
<protein>
    <recommendedName>
        <fullName evidence="4">Phosphoenolpyruvate carboxylase</fullName>
        <ecNumber evidence="4">4.1.1.31</ecNumber>
    </recommendedName>
</protein>
<dbReference type="GO" id="GO:0015977">
    <property type="term" value="P:carbon fixation"/>
    <property type="evidence" value="ECO:0007669"/>
    <property type="project" value="UniProtKB-KW"/>
</dbReference>
<dbReference type="EMBL" id="CABIKM010000024">
    <property type="protein sequence ID" value="VUZ85225.1"/>
    <property type="molecule type" value="Genomic_DNA"/>
</dbReference>
<dbReference type="InterPro" id="IPR015813">
    <property type="entry name" value="Pyrv/PenolPyrv_kinase-like_dom"/>
</dbReference>
<evidence type="ECO:0000313" key="5">
    <source>
        <dbReference type="EMBL" id="VUZ85225.1"/>
    </source>
</evidence>
<dbReference type="AlphaFoldDB" id="A0A564ZIT4"/>
<dbReference type="GO" id="GO:0008964">
    <property type="term" value="F:phosphoenolpyruvate carboxylase activity"/>
    <property type="evidence" value="ECO:0007669"/>
    <property type="project" value="UniProtKB-UniRule"/>
</dbReference>
<proteinExistence type="inferred from homology"/>
<evidence type="ECO:0000256" key="1">
    <source>
        <dbReference type="ARBA" id="ARBA00022842"/>
    </source>
</evidence>
<accession>A0A564ZIT4</accession>
<dbReference type="Proteomes" id="UP000334340">
    <property type="component" value="Unassembled WGS sequence"/>
</dbReference>